<reference evidence="1 2" key="1">
    <citation type="submission" date="2023-12" db="EMBL/GenBank/DDBJ databases">
        <title>Novel species of the genus Arcicella isolated from rivers.</title>
        <authorList>
            <person name="Lu H."/>
        </authorList>
    </citation>
    <scope>NUCLEOTIDE SEQUENCE [LARGE SCALE GENOMIC DNA]</scope>
    <source>
        <strain evidence="1 2">KCTC 23307</strain>
    </source>
</reference>
<protein>
    <submittedName>
        <fullName evidence="1">Uncharacterized protein</fullName>
    </submittedName>
</protein>
<dbReference type="EMBL" id="JAYFUM010000006">
    <property type="protein sequence ID" value="MEA5138637.1"/>
    <property type="molecule type" value="Genomic_DNA"/>
</dbReference>
<dbReference type="Proteomes" id="UP001302949">
    <property type="component" value="Unassembled WGS sequence"/>
</dbReference>
<proteinExistence type="predicted"/>
<evidence type="ECO:0000313" key="1">
    <source>
        <dbReference type="EMBL" id="MEA5138637.1"/>
    </source>
</evidence>
<keyword evidence="2" id="KW-1185">Reference proteome</keyword>
<comment type="caution">
    <text evidence="1">The sequence shown here is derived from an EMBL/GenBank/DDBJ whole genome shotgun (WGS) entry which is preliminary data.</text>
</comment>
<organism evidence="1 2">
    <name type="scientific">Arcicella rigui</name>
    <dbReference type="NCBI Taxonomy" id="797020"/>
    <lineage>
        <taxon>Bacteria</taxon>
        <taxon>Pseudomonadati</taxon>
        <taxon>Bacteroidota</taxon>
        <taxon>Cytophagia</taxon>
        <taxon>Cytophagales</taxon>
        <taxon>Flectobacillaceae</taxon>
        <taxon>Arcicella</taxon>
    </lineage>
</organism>
<dbReference type="RefSeq" id="WP_323295804.1">
    <property type="nucleotide sequence ID" value="NZ_JAYFUM010000006.1"/>
</dbReference>
<accession>A0ABU5Q7T5</accession>
<evidence type="ECO:0000313" key="2">
    <source>
        <dbReference type="Proteomes" id="UP001302949"/>
    </source>
</evidence>
<sequence length="365" mass="41982">MRHYFFHRANRLFVAIGVLISLLSLNFDEDIVNSHEKAIDKMLKAYQKDLNTLIPLLVKDPSSKKNIEFVHLYFVNDSVLVANHVMPGRVKTDKSVEHLAELNSFKPSELLSLIAGTYQQSFKFQLNRDAVEYKRLSSTGNKNQYKVTLPLYLEGHINNAVSVELYDTLTFITDVNFDIKQNINSVKISSILHKGNLIHQEQTTEIVKSNPVVLDSIIDWSPEKKIKAFMSFVDAVKDEKVTKDTLEKIEATNDILFDASGYINLISKEGKSIQLSKEDFLKRVATTKGNYELLNSSISLYDLFRKNEYGKWFCRITTYHDVQRFEQNEIVAGKITTVLRMPTKYSCISQKGLYYQLSELKLKEL</sequence>
<gene>
    <name evidence="1" type="ORF">VB248_05825</name>
</gene>
<name>A0ABU5Q7T5_9BACT</name>